<feature type="domain" description="SHSP" evidence="5">
    <location>
        <begin position="167"/>
        <end position="275"/>
    </location>
</feature>
<keyword evidence="7" id="KW-1185">Reference proteome</keyword>
<dbReference type="VEuPathDB" id="VectorBase:LDEU004235"/>
<feature type="compositionally biased region" description="Acidic residues" evidence="4">
    <location>
        <begin position="278"/>
        <end position="289"/>
    </location>
</feature>
<feature type="compositionally biased region" description="Low complexity" evidence="4">
    <location>
        <begin position="302"/>
        <end position="313"/>
    </location>
</feature>
<feature type="region of interest" description="Disordered" evidence="4">
    <location>
        <begin position="275"/>
        <end position="328"/>
    </location>
</feature>
<dbReference type="Pfam" id="PF00011">
    <property type="entry name" value="HSP20"/>
    <property type="match status" value="1"/>
</dbReference>
<dbReference type="GO" id="GO:0051082">
    <property type="term" value="F:unfolded protein binding"/>
    <property type="evidence" value="ECO:0007669"/>
    <property type="project" value="TreeGrafter"/>
</dbReference>
<dbReference type="PANTHER" id="PTHR45640:SF13">
    <property type="entry name" value="HEAT SHOCK PROTEIN 22-RELATED"/>
    <property type="match status" value="1"/>
</dbReference>
<evidence type="ECO:0000313" key="6">
    <source>
        <dbReference type="EMBL" id="RWS27807.1"/>
    </source>
</evidence>
<dbReference type="SMART" id="SM00614">
    <property type="entry name" value="ZnF_BED"/>
    <property type="match status" value="1"/>
</dbReference>
<organism evidence="6 7">
    <name type="scientific">Leptotrombidium deliense</name>
    <dbReference type="NCBI Taxonomy" id="299467"/>
    <lineage>
        <taxon>Eukaryota</taxon>
        <taxon>Metazoa</taxon>
        <taxon>Ecdysozoa</taxon>
        <taxon>Arthropoda</taxon>
        <taxon>Chelicerata</taxon>
        <taxon>Arachnida</taxon>
        <taxon>Acari</taxon>
        <taxon>Acariformes</taxon>
        <taxon>Trombidiformes</taxon>
        <taxon>Prostigmata</taxon>
        <taxon>Anystina</taxon>
        <taxon>Parasitengona</taxon>
        <taxon>Trombiculoidea</taxon>
        <taxon>Trombiculidae</taxon>
        <taxon>Leptotrombidium</taxon>
    </lineage>
</organism>
<proteinExistence type="inferred from homology"/>
<dbReference type="Gene3D" id="2.60.40.790">
    <property type="match status" value="1"/>
</dbReference>
<keyword evidence="1 6" id="KW-0346">Stress response</keyword>
<dbReference type="CDD" id="cd06526">
    <property type="entry name" value="metazoan_ACD"/>
    <property type="match status" value="1"/>
</dbReference>
<comment type="caution">
    <text evidence="6">The sequence shown here is derived from an EMBL/GenBank/DDBJ whole genome shotgun (WGS) entry which is preliminary data.</text>
</comment>
<dbReference type="GO" id="GO:0009408">
    <property type="term" value="P:response to heat"/>
    <property type="evidence" value="ECO:0007669"/>
    <property type="project" value="TreeGrafter"/>
</dbReference>
<dbReference type="GO" id="GO:0042026">
    <property type="term" value="P:protein refolding"/>
    <property type="evidence" value="ECO:0007669"/>
    <property type="project" value="TreeGrafter"/>
</dbReference>
<accession>A0A443SJU8</accession>
<evidence type="ECO:0000259" key="5">
    <source>
        <dbReference type="PROSITE" id="PS01031"/>
    </source>
</evidence>
<dbReference type="InterPro" id="IPR001436">
    <property type="entry name" value="Alpha-crystallin/sHSP_animal"/>
</dbReference>
<evidence type="ECO:0000256" key="3">
    <source>
        <dbReference type="RuleBase" id="RU003616"/>
    </source>
</evidence>
<gene>
    <name evidence="6" type="ORF">B4U80_06317</name>
</gene>
<sequence length="328" mass="36858">MAAKPMIIEPQYMLVEPSQVKYSKSSIDYLVRTNSPRVQLVPKKGKSDVWQRFSTIQVDGNEVEFCCCHQCGGIVTHTKNAGTNGMRSHRCKERRDNVTAVPITATNRVDYSNRNSLILMPSSGIRIGNETRGPLNSKKKAKEVALSPYICNTQLVYNTPTNVPFMSTNPKKRKHSKVRNDDSVFEVDIDCAFFKQSDLTVKTVGDDLVIHAEHDERKDDIGYIKRQFTRRISIPADVELDKLSSTFRASGVLTVKAPKRCSNDPSERIIPITWSNNDVEDSEEEDASEGENVQNDESSVIDDNTAENANNEDYMATKSLECTNEELV</sequence>
<dbReference type="PRINTS" id="PR00299">
    <property type="entry name" value="ACRYSTALLIN"/>
</dbReference>
<name>A0A443SJU8_9ACAR</name>
<dbReference type="GO" id="GO:0005634">
    <property type="term" value="C:nucleus"/>
    <property type="evidence" value="ECO:0007669"/>
    <property type="project" value="TreeGrafter"/>
</dbReference>
<reference evidence="6 7" key="1">
    <citation type="journal article" date="2018" name="Gigascience">
        <title>Genomes of trombidid mites reveal novel predicted allergens and laterally-transferred genes associated with secondary metabolism.</title>
        <authorList>
            <person name="Dong X."/>
            <person name="Chaisiri K."/>
            <person name="Xia D."/>
            <person name="Armstrong S.D."/>
            <person name="Fang Y."/>
            <person name="Donnelly M.J."/>
            <person name="Kadowaki T."/>
            <person name="McGarry J.W."/>
            <person name="Darby A.C."/>
            <person name="Makepeace B.L."/>
        </authorList>
    </citation>
    <scope>NUCLEOTIDE SEQUENCE [LARGE SCALE GENOMIC DNA]</scope>
    <source>
        <strain evidence="6">UoL-UT</strain>
    </source>
</reference>
<evidence type="ECO:0000313" key="7">
    <source>
        <dbReference type="Proteomes" id="UP000288716"/>
    </source>
</evidence>
<evidence type="ECO:0000256" key="4">
    <source>
        <dbReference type="SAM" id="MobiDB-lite"/>
    </source>
</evidence>
<dbReference type="SUPFAM" id="SSF49764">
    <property type="entry name" value="HSP20-like chaperones"/>
    <property type="match status" value="1"/>
</dbReference>
<dbReference type="PROSITE" id="PS01031">
    <property type="entry name" value="SHSP"/>
    <property type="match status" value="1"/>
</dbReference>
<dbReference type="InterPro" id="IPR002068">
    <property type="entry name" value="A-crystallin/Hsp20_dom"/>
</dbReference>
<comment type="similarity">
    <text evidence="2 3">Belongs to the small heat shock protein (HSP20) family.</text>
</comment>
<dbReference type="OrthoDB" id="6497401at2759"/>
<evidence type="ECO:0000256" key="2">
    <source>
        <dbReference type="PROSITE-ProRule" id="PRU00285"/>
    </source>
</evidence>
<dbReference type="EMBL" id="NCKV01001769">
    <property type="protein sequence ID" value="RWS27807.1"/>
    <property type="molecule type" value="Genomic_DNA"/>
</dbReference>
<dbReference type="InterPro" id="IPR008978">
    <property type="entry name" value="HSP20-like_chaperone"/>
</dbReference>
<dbReference type="STRING" id="299467.A0A443SJU8"/>
<dbReference type="PANTHER" id="PTHR45640">
    <property type="entry name" value="HEAT SHOCK PROTEIN HSP-12.2-RELATED"/>
    <property type="match status" value="1"/>
</dbReference>
<dbReference type="AlphaFoldDB" id="A0A443SJU8"/>
<evidence type="ECO:0000256" key="1">
    <source>
        <dbReference type="ARBA" id="ARBA00023016"/>
    </source>
</evidence>
<dbReference type="GO" id="GO:0005737">
    <property type="term" value="C:cytoplasm"/>
    <property type="evidence" value="ECO:0007669"/>
    <property type="project" value="TreeGrafter"/>
</dbReference>
<dbReference type="Proteomes" id="UP000288716">
    <property type="component" value="Unassembled WGS sequence"/>
</dbReference>
<protein>
    <submittedName>
        <fullName evidence="6">Small heat shock protein p26-like protein</fullName>
    </submittedName>
</protein>